<evidence type="ECO:0000259" key="2">
    <source>
        <dbReference type="Pfam" id="PF18276"/>
    </source>
</evidence>
<accession>A0A266LU22</accession>
<reference evidence="5 6" key="1">
    <citation type="submission" date="2017-08" db="EMBL/GenBank/DDBJ databases">
        <title>Genomic and metabolic characterisation of spoilage-associated Pseudomonas species.</title>
        <authorList>
            <person name="Stanborough T."/>
            <person name="Fegan N."/>
            <person name="Powell S.M."/>
            <person name="Singh T."/>
            <person name="Tamplin M.L."/>
            <person name="Chandry P.S."/>
        </authorList>
    </citation>
    <scope>NUCLEOTIDE SEQUENCE [LARGE SCALE GENOMIC DNA]</scope>
    <source>
        <strain evidence="5 6">F1820</strain>
    </source>
</reference>
<dbReference type="InterPro" id="IPR041079">
    <property type="entry name" value="Neuraminidase-like"/>
</dbReference>
<organism evidence="5 6">
    <name type="scientific">Pseudomonas fragi</name>
    <dbReference type="NCBI Taxonomy" id="296"/>
    <lineage>
        <taxon>Bacteria</taxon>
        <taxon>Pseudomonadati</taxon>
        <taxon>Pseudomonadota</taxon>
        <taxon>Gammaproteobacteria</taxon>
        <taxon>Pseudomonadales</taxon>
        <taxon>Pseudomonadaceae</taxon>
        <taxon>Pseudomonas</taxon>
    </lineage>
</organism>
<dbReference type="EMBL" id="NQKL01000008">
    <property type="protein sequence ID" value="OZY41543.1"/>
    <property type="molecule type" value="Genomic_DNA"/>
</dbReference>
<feature type="domain" description="Neuraminidase-like" evidence="3">
    <location>
        <begin position="171"/>
        <end position="331"/>
    </location>
</feature>
<dbReference type="InterPro" id="IPR040840">
    <property type="entry name" value="TcA_TcB_BD"/>
</dbReference>
<dbReference type="Pfam" id="PF18276">
    <property type="entry name" value="TcA_TcB_BD"/>
    <property type="match status" value="1"/>
</dbReference>
<evidence type="ECO:0000313" key="6">
    <source>
        <dbReference type="Proteomes" id="UP000216113"/>
    </source>
</evidence>
<feature type="domain" description="Tc toxin complex TcA C-terminal TcB-binding" evidence="2">
    <location>
        <begin position="1286"/>
        <end position="1573"/>
    </location>
</feature>
<evidence type="ECO:0000256" key="1">
    <source>
        <dbReference type="SAM" id="Coils"/>
    </source>
</evidence>
<comment type="caution">
    <text evidence="5">The sequence shown here is derived from an EMBL/GenBank/DDBJ whole genome shotgun (WGS) entry which is preliminary data.</text>
</comment>
<dbReference type="RefSeq" id="WP_095029422.1">
    <property type="nucleotide sequence ID" value="NZ_NQKL01000008.1"/>
</dbReference>
<gene>
    <name evidence="5" type="ORF">CJF43_12345</name>
</gene>
<feature type="domain" description="ABC toxin N-terminal" evidence="4">
    <location>
        <begin position="8"/>
        <end position="141"/>
    </location>
</feature>
<dbReference type="Pfam" id="PF20220">
    <property type="entry name" value="ABC_toxin_N"/>
    <property type="match status" value="1"/>
</dbReference>
<dbReference type="InterPro" id="IPR046839">
    <property type="entry name" value="ABC_toxin_N"/>
</dbReference>
<proteinExistence type="predicted"/>
<sequence length="1580" mass="178961">MHIPLHQQLNEQLRDAMLALYLTYVLPQDRALQASALNNKINNADDLYAYWLLDVQVSQAVPTSRVASAIASLQQYINAISMGLEPGYEQQGMTPAQQTTWNNSLHAYSLWRTAQQLRHYPANYLNPMLRSQKTESFLQLENDINQCRIQSDDVLPAIQRYLTRFEEISTLKTINGYIDGDKDHFAESTYYFIARSNVDNTLFWRSLDMSRRGLHSRATPAHPFKQDAPQPGAWSEWKRIPLPTSEDIPEHSIRPVYFNNRLFVVWAQCTSPTASGSSATFSEAKNDESEKDYKARLDTYLKSNFIQLRLYFAHMKGDGSWSAPQLCSNEYFHTKGFGKLSHEALKQDLQTIAVLDSTTHPPSLFLGLNAHAPQLTKPGLENISSDYFQAVRVDPDFVMTRLHSKGTLEDPKPEAEHEKIANRYLSMFIYNHTRNHTRNFDYRPSASEIVGVDKVSASTPDPVPDGWNFNDMHGHISDLAHRADIAYNKTSCALEVTSRLAKAFPEHRTVSLRGSNNWAELDLELKLHSPLTNGTDLLALEKDSRLTIKLSGDIPCSWISLSITCHKSSLVFASLFHDSANDPVDMTRPQLATKGKMNWEVFLEGKFIAHDTFNFLFENTNTDYSITLRYHRETNLPADPDLNWIFDNVKATLYARHYKPVIMTARDENTPHPHQLHRTNSYIVGEPNRSRREMNATSTSLRVGHTFSAHIQLTSQALRPYEERSNPPTQHLRPITIIHGVLILDVDTRNNDRTIQGYALKALTLTLDAGNAAPVTPIAPRIIRKAAQFDGTAELIDFSRSVIQYSDDASTQTPRAPIRMNTSVARRMSAAASVSLQHLFSMTASQWREPGFEPDEAPQALDFHGAHGKYFWELFLYLPWLVACRLNMEQRYAEAQSWLKYLFDPQSSPTDQQQPDYWKLHALSQEQPATGYPQDNSNDPHQIALGTPLYFRQALYMLYLDILLNRGDSAYRQASADSLAEARLWYMRASSLLGPLAQITRADPWQPATLEDLGTSSRNELCQPLNPDLVARRDKLDSRLYNLRHHLSISGKPLRLELFAPALAVHALSGNYLRSTNPAAGSVTNLQTAQTGHYRFQVIHAHASALVENVVQLGNTLLLLFERKEHNDHQLLQQQQAWDLAKIAVEQQHQSLRADEASHGALVAGRHAIEGRLHYFENLLAEGISAVEAQASQHYLESAKWDTRASTAEAAAGVAMLLPNIFGTSNGGMRYEGALYAVQAVARSTANEKRANAAHLDRTALFNRRAQEWSHALEQCRLELNQVDLQLQTHMQQSAMLRLQLKHAETAMEQARLSYQMLNKRFTSAELYQWLNSHLADFYYQAYDAAYSLCLTAQACWQFERADWNTGFIQTSHWNSQFKGLTAGESLKLDLQQMKTAYIQGNRRELEISKTVSLRLLHGKDRLPTLNKDWATLKNQMTSQGTLDFELSKALYDDDYPGHYLRRIKSVSVSLPATLGPYEDIRATLTQTWNQTHLSATDNAPLENMRVREQVALSTGLNDNGLFTLNFDTDERYLPFEYTGAVSRWRLAFPNPAAQADMLNSLSDIIVHVRYTARSAGGQG</sequence>
<evidence type="ECO:0000313" key="5">
    <source>
        <dbReference type="EMBL" id="OZY41543.1"/>
    </source>
</evidence>
<feature type="coiled-coil region" evidence="1">
    <location>
        <begin position="1273"/>
        <end position="1321"/>
    </location>
</feature>
<evidence type="ECO:0000259" key="4">
    <source>
        <dbReference type="Pfam" id="PF20220"/>
    </source>
</evidence>
<protein>
    <recommendedName>
        <fullName evidence="7">Toxin</fullName>
    </recommendedName>
</protein>
<evidence type="ECO:0000259" key="3">
    <source>
        <dbReference type="Pfam" id="PF18413"/>
    </source>
</evidence>
<name>A0A266LU22_PSEFR</name>
<dbReference type="Pfam" id="PF18413">
    <property type="entry name" value="Neuraminidase"/>
    <property type="match status" value="1"/>
</dbReference>
<dbReference type="Proteomes" id="UP000216113">
    <property type="component" value="Unassembled WGS sequence"/>
</dbReference>
<keyword evidence="1" id="KW-0175">Coiled coil</keyword>
<evidence type="ECO:0008006" key="7">
    <source>
        <dbReference type="Google" id="ProtNLM"/>
    </source>
</evidence>